<dbReference type="PANTHER" id="PTHR22891">
    <property type="entry name" value="EUKARYOTIC TRANSLATION INITIATION FACTOR 2C"/>
    <property type="match status" value="1"/>
</dbReference>
<feature type="compositionally biased region" description="Low complexity" evidence="1">
    <location>
        <begin position="1"/>
        <end position="112"/>
    </location>
</feature>
<reference evidence="4" key="1">
    <citation type="submission" date="2013-09" db="EMBL/GenBank/DDBJ databases">
        <title>The Genome Sequence of Anopheles maculatus species B.</title>
        <authorList>
            <consortium name="The Broad Institute Genomics Platform"/>
            <person name="Neafsey D.E."/>
            <person name="Besansky N."/>
            <person name="Howell P."/>
            <person name="Walton C."/>
            <person name="Young S.K."/>
            <person name="Zeng Q."/>
            <person name="Gargeya S."/>
            <person name="Fitzgerald M."/>
            <person name="Haas B."/>
            <person name="Abouelleil A."/>
            <person name="Allen A.W."/>
            <person name="Alvarado L."/>
            <person name="Arachchi H.M."/>
            <person name="Berlin A.M."/>
            <person name="Chapman S.B."/>
            <person name="Gainer-Dewar J."/>
            <person name="Goldberg J."/>
            <person name="Griggs A."/>
            <person name="Gujja S."/>
            <person name="Hansen M."/>
            <person name="Howarth C."/>
            <person name="Imamovic A."/>
            <person name="Ireland A."/>
            <person name="Larimer J."/>
            <person name="McCowan C."/>
            <person name="Murphy C."/>
            <person name="Pearson M."/>
            <person name="Poon T.W."/>
            <person name="Priest M."/>
            <person name="Roberts A."/>
            <person name="Saif S."/>
            <person name="Shea T."/>
            <person name="Sisk P."/>
            <person name="Sykes S."/>
            <person name="Wortman J."/>
            <person name="Nusbaum C."/>
            <person name="Birren B."/>
        </authorList>
    </citation>
    <scope>NUCLEOTIDE SEQUENCE [LARGE SCALE GENOMIC DNA]</scope>
    <source>
        <strain evidence="4">maculatus3</strain>
    </source>
</reference>
<feature type="compositionally biased region" description="Gly residues" evidence="1">
    <location>
        <begin position="120"/>
        <end position="132"/>
    </location>
</feature>
<dbReference type="Pfam" id="PF16486">
    <property type="entry name" value="ArgoN"/>
    <property type="match status" value="1"/>
</dbReference>
<name>A0A182SWW6_9DIPT</name>
<dbReference type="Proteomes" id="UP000075901">
    <property type="component" value="Unassembled WGS sequence"/>
</dbReference>
<evidence type="ECO:0000259" key="2">
    <source>
        <dbReference type="Pfam" id="PF16486"/>
    </source>
</evidence>
<reference evidence="3" key="2">
    <citation type="submission" date="2020-05" db="UniProtKB">
        <authorList>
            <consortium name="EnsemblMetazoa"/>
        </authorList>
    </citation>
    <scope>IDENTIFICATION</scope>
    <source>
        <strain evidence="3">maculatus3</strain>
    </source>
</reference>
<dbReference type="InterPro" id="IPR032474">
    <property type="entry name" value="Argonaute_N"/>
</dbReference>
<accession>A0A182SWW6</accession>
<evidence type="ECO:0000313" key="3">
    <source>
        <dbReference type="EnsemblMetazoa" id="AMAM015083-PA"/>
    </source>
</evidence>
<proteinExistence type="predicted"/>
<organism evidence="3 4">
    <name type="scientific">Anopheles maculatus</name>
    <dbReference type="NCBI Taxonomy" id="74869"/>
    <lineage>
        <taxon>Eukaryota</taxon>
        <taxon>Metazoa</taxon>
        <taxon>Ecdysozoa</taxon>
        <taxon>Arthropoda</taxon>
        <taxon>Hexapoda</taxon>
        <taxon>Insecta</taxon>
        <taxon>Pterygota</taxon>
        <taxon>Neoptera</taxon>
        <taxon>Endopterygota</taxon>
        <taxon>Diptera</taxon>
        <taxon>Nematocera</taxon>
        <taxon>Culicoidea</taxon>
        <taxon>Culicidae</taxon>
        <taxon>Anophelinae</taxon>
        <taxon>Anopheles</taxon>
        <taxon>Anopheles maculatus group</taxon>
    </lineage>
</organism>
<evidence type="ECO:0000256" key="1">
    <source>
        <dbReference type="SAM" id="MobiDB-lite"/>
    </source>
</evidence>
<dbReference type="EnsemblMetazoa" id="AMAM015083-RA">
    <property type="protein sequence ID" value="AMAM015083-PA"/>
    <property type="gene ID" value="AMAM015083"/>
</dbReference>
<feature type="region of interest" description="Disordered" evidence="1">
    <location>
        <begin position="1"/>
        <end position="158"/>
    </location>
</feature>
<dbReference type="AlphaFoldDB" id="A0A182SWW6"/>
<dbReference type="VEuPathDB" id="VectorBase:AMAM015083"/>
<feature type="domain" description="Protein argonaute N-terminal" evidence="2">
    <location>
        <begin position="192"/>
        <end position="319"/>
    </location>
</feature>
<evidence type="ECO:0000313" key="4">
    <source>
        <dbReference type="Proteomes" id="UP000075901"/>
    </source>
</evidence>
<sequence>QQQQDPQGPKQKQGPQGPKQQQQKPNQWSQEPSQQQHQGPQGPKRQQDPQGPKQQQQKPNQWSQGPTQQLPQGSQQQQQQQGPQGPKQKQGPQGPKQQHGAQGPKQQQGPQQRENTQGRPGQGDGPATGTAGGSAVHRDASVSSTKSSGSGDGSLMPIKENIEQMRIAKEKIRRTDLRPVLVRSGAHGTRGKKVTVEANFFRLLLDKLQGVAYHYDVTIEPDRPKKFLRPVFAQFCRENYPNVPLAYDGQKSAYTTRKLAEKKGKVVFQPDDGGRAKEYSVQMKEAAQLDLGVLKTYMTSNDITFAKPMSAIQCLDVVLRCAYENNPNFVRFKRCVYMVPNQRIDLGKGHELWYGLFQSAVLGSRPYINLD</sequence>
<keyword evidence="4" id="KW-1185">Reference proteome</keyword>
<protein>
    <recommendedName>
        <fullName evidence="2">Protein argonaute N-terminal domain-containing protein</fullName>
    </recommendedName>
</protein>